<proteinExistence type="predicted"/>
<sequence length="219" mass="24557">MSSPTWQTANGAVLPKSKSDLTPDGNFTITAPPKTDIWRRSTEDDVFTAPTIYQKLKASDFKSIQVTVFAPWKTQYDQGGLILAFEPQPASKESSNDVEPRKWIKAGIEYFALQSVIGVVGTDRFSDWSLSPMSQEHHQKATLKMVRDGTTLWVHAAQEGSEKLLPMREVKWAFMEGREESEIWVGVYAAKPTPDEGEDEEKGIEVSFSGLEVEREAEE</sequence>
<dbReference type="PANTHER" id="PTHR35332">
    <property type="entry name" value="REGULATION OF ENOLASE PROTEIN 1"/>
    <property type="match status" value="1"/>
</dbReference>
<gene>
    <name evidence="2" type="ORF">AC578_5028</name>
</gene>
<feature type="region of interest" description="Disordered" evidence="1">
    <location>
        <begin position="191"/>
        <end position="219"/>
    </location>
</feature>
<dbReference type="Proteomes" id="UP000070133">
    <property type="component" value="Unassembled WGS sequence"/>
</dbReference>
<feature type="compositionally biased region" description="Polar residues" evidence="1">
    <location>
        <begin position="1"/>
        <end position="10"/>
    </location>
</feature>
<dbReference type="EMBL" id="LFZN01000130">
    <property type="protein sequence ID" value="KXS97893.1"/>
    <property type="molecule type" value="Genomic_DNA"/>
</dbReference>
<dbReference type="Gene3D" id="2.60.120.200">
    <property type="match status" value="1"/>
</dbReference>
<reference evidence="2 3" key="1">
    <citation type="submission" date="2015-07" db="EMBL/GenBank/DDBJ databases">
        <title>Comparative genomics of the Sigatoka disease complex on banana suggests a link between parallel evolutionary changes in Pseudocercospora fijiensis and Pseudocercospora eumusae and increased virulence on the banana host.</title>
        <authorList>
            <person name="Chang T.-C."/>
            <person name="Salvucci A."/>
            <person name="Crous P.W."/>
            <person name="Stergiopoulos I."/>
        </authorList>
    </citation>
    <scope>NUCLEOTIDE SEQUENCE [LARGE SCALE GENOMIC DNA]</scope>
    <source>
        <strain evidence="2 3">CBS 114824</strain>
    </source>
</reference>
<dbReference type="AlphaFoldDB" id="A0A139H5Z0"/>
<protein>
    <recommendedName>
        <fullName evidence="4">DUF1349 domain-containing protein</fullName>
    </recommendedName>
</protein>
<dbReference type="PANTHER" id="PTHR35332:SF2">
    <property type="entry name" value="REGULATION OF ENOLASE PROTEIN 1"/>
    <property type="match status" value="1"/>
</dbReference>
<keyword evidence="3" id="KW-1185">Reference proteome</keyword>
<evidence type="ECO:0000313" key="2">
    <source>
        <dbReference type="EMBL" id="KXS97893.1"/>
    </source>
</evidence>
<evidence type="ECO:0000256" key="1">
    <source>
        <dbReference type="SAM" id="MobiDB-lite"/>
    </source>
</evidence>
<comment type="caution">
    <text evidence="2">The sequence shown here is derived from an EMBL/GenBank/DDBJ whole genome shotgun (WGS) entry which is preliminary data.</text>
</comment>
<dbReference type="Pfam" id="PF07081">
    <property type="entry name" value="DUF1349"/>
    <property type="match status" value="1"/>
</dbReference>
<name>A0A139H5Z0_9PEZI</name>
<evidence type="ECO:0008006" key="4">
    <source>
        <dbReference type="Google" id="ProtNLM"/>
    </source>
</evidence>
<dbReference type="OrthoDB" id="42525at2759"/>
<evidence type="ECO:0000313" key="3">
    <source>
        <dbReference type="Proteomes" id="UP000070133"/>
    </source>
</evidence>
<feature type="region of interest" description="Disordered" evidence="1">
    <location>
        <begin position="1"/>
        <end position="28"/>
    </location>
</feature>
<accession>A0A139H5Z0</accession>
<dbReference type="InterPro" id="IPR009784">
    <property type="entry name" value="DUF1349"/>
</dbReference>
<dbReference type="STRING" id="321146.A0A139H5Z0"/>
<organism evidence="2 3">
    <name type="scientific">Pseudocercospora eumusae</name>
    <dbReference type="NCBI Taxonomy" id="321146"/>
    <lineage>
        <taxon>Eukaryota</taxon>
        <taxon>Fungi</taxon>
        <taxon>Dikarya</taxon>
        <taxon>Ascomycota</taxon>
        <taxon>Pezizomycotina</taxon>
        <taxon>Dothideomycetes</taxon>
        <taxon>Dothideomycetidae</taxon>
        <taxon>Mycosphaerellales</taxon>
        <taxon>Mycosphaerellaceae</taxon>
        <taxon>Pseudocercospora</taxon>
    </lineage>
</organism>